<dbReference type="Proteomes" id="UP001162483">
    <property type="component" value="Unassembled WGS sequence"/>
</dbReference>
<gene>
    <name evidence="1" type="ORF">SPARVUS_LOCUS15281191</name>
</gene>
<evidence type="ECO:0000313" key="2">
    <source>
        <dbReference type="Proteomes" id="UP001162483"/>
    </source>
</evidence>
<reference evidence="1" key="1">
    <citation type="submission" date="2023-05" db="EMBL/GenBank/DDBJ databases">
        <authorList>
            <person name="Stuckert A."/>
        </authorList>
    </citation>
    <scope>NUCLEOTIDE SEQUENCE</scope>
</reference>
<protein>
    <submittedName>
        <fullName evidence="1">Uncharacterized protein</fullName>
    </submittedName>
</protein>
<keyword evidence="2" id="KW-1185">Reference proteome</keyword>
<accession>A0ABN9H1W0</accession>
<proteinExistence type="predicted"/>
<organism evidence="1 2">
    <name type="scientific">Staurois parvus</name>
    <dbReference type="NCBI Taxonomy" id="386267"/>
    <lineage>
        <taxon>Eukaryota</taxon>
        <taxon>Metazoa</taxon>
        <taxon>Chordata</taxon>
        <taxon>Craniata</taxon>
        <taxon>Vertebrata</taxon>
        <taxon>Euteleostomi</taxon>
        <taxon>Amphibia</taxon>
        <taxon>Batrachia</taxon>
        <taxon>Anura</taxon>
        <taxon>Neobatrachia</taxon>
        <taxon>Ranoidea</taxon>
        <taxon>Ranidae</taxon>
        <taxon>Staurois</taxon>
    </lineage>
</organism>
<evidence type="ECO:0000313" key="1">
    <source>
        <dbReference type="EMBL" id="CAI9615733.1"/>
    </source>
</evidence>
<dbReference type="EMBL" id="CATNWA010019922">
    <property type="protein sequence ID" value="CAI9615733.1"/>
    <property type="molecule type" value="Genomic_DNA"/>
</dbReference>
<name>A0ABN9H1W0_9NEOB</name>
<sequence length="62" mass="6771">MRFGESNHRSHVSFLPSALESLSSRSMAALPGTRAGLRKAGPTRRQDRAQHTAYLIGGARYS</sequence>
<comment type="caution">
    <text evidence="1">The sequence shown here is derived from an EMBL/GenBank/DDBJ whole genome shotgun (WGS) entry which is preliminary data.</text>
</comment>